<evidence type="ECO:0000256" key="1">
    <source>
        <dbReference type="SAM" id="SignalP"/>
    </source>
</evidence>
<gene>
    <name evidence="2" type="ORF">EC9_10990</name>
</gene>
<dbReference type="EMBL" id="CP036261">
    <property type="protein sequence ID" value="QDS86924.1"/>
    <property type="molecule type" value="Genomic_DNA"/>
</dbReference>
<protein>
    <recommendedName>
        <fullName evidence="4">Carboxypeptidase regulatory-like domain-containing protein</fullName>
    </recommendedName>
</protein>
<proteinExistence type="predicted"/>
<accession>A0A517LWC0</accession>
<feature type="signal peptide" evidence="1">
    <location>
        <begin position="1"/>
        <end position="19"/>
    </location>
</feature>
<dbReference type="OrthoDB" id="213762at2"/>
<evidence type="ECO:0008006" key="4">
    <source>
        <dbReference type="Google" id="ProtNLM"/>
    </source>
</evidence>
<dbReference type="RefSeq" id="WP_145342963.1">
    <property type="nucleotide sequence ID" value="NZ_CP036261.1"/>
</dbReference>
<name>A0A517LWC0_9BACT</name>
<keyword evidence="1" id="KW-0732">Signal</keyword>
<reference evidence="2 3" key="1">
    <citation type="submission" date="2019-02" db="EMBL/GenBank/DDBJ databases">
        <title>Deep-cultivation of Planctomycetes and their phenomic and genomic characterization uncovers novel biology.</title>
        <authorList>
            <person name="Wiegand S."/>
            <person name="Jogler M."/>
            <person name="Boedeker C."/>
            <person name="Pinto D."/>
            <person name="Vollmers J."/>
            <person name="Rivas-Marin E."/>
            <person name="Kohn T."/>
            <person name="Peeters S.H."/>
            <person name="Heuer A."/>
            <person name="Rast P."/>
            <person name="Oberbeckmann S."/>
            <person name="Bunk B."/>
            <person name="Jeske O."/>
            <person name="Meyerdierks A."/>
            <person name="Storesund J.E."/>
            <person name="Kallscheuer N."/>
            <person name="Luecker S."/>
            <person name="Lage O.M."/>
            <person name="Pohl T."/>
            <person name="Merkel B.J."/>
            <person name="Hornburger P."/>
            <person name="Mueller R.-W."/>
            <person name="Bruemmer F."/>
            <person name="Labrenz M."/>
            <person name="Spormann A.M."/>
            <person name="Op den Camp H."/>
            <person name="Overmann J."/>
            <person name="Amann R."/>
            <person name="Jetten M.S.M."/>
            <person name="Mascher T."/>
            <person name="Medema M.H."/>
            <person name="Devos D.P."/>
            <person name="Kaster A.-K."/>
            <person name="Ovreas L."/>
            <person name="Rohde M."/>
            <person name="Galperin M.Y."/>
            <person name="Jogler C."/>
        </authorList>
    </citation>
    <scope>NUCLEOTIDE SEQUENCE [LARGE SCALE GENOMIC DNA]</scope>
    <source>
        <strain evidence="2 3">EC9</strain>
    </source>
</reference>
<dbReference type="KEGG" id="ruv:EC9_10990"/>
<organism evidence="2 3">
    <name type="scientific">Rosistilla ulvae</name>
    <dbReference type="NCBI Taxonomy" id="1930277"/>
    <lineage>
        <taxon>Bacteria</taxon>
        <taxon>Pseudomonadati</taxon>
        <taxon>Planctomycetota</taxon>
        <taxon>Planctomycetia</taxon>
        <taxon>Pirellulales</taxon>
        <taxon>Pirellulaceae</taxon>
        <taxon>Rosistilla</taxon>
    </lineage>
</organism>
<dbReference type="Proteomes" id="UP000319557">
    <property type="component" value="Chromosome"/>
</dbReference>
<sequence precursor="true">MRVLTASTALCAVLALLLAGCGGPSDQPDLGLVTGVVSVDGAPVESLLVTFVPDNGRPSSGVTDAQGQYELNYIGDSMGAKVGHHKVQISTLDIGEPNRPKKEMLPSKYNTQTELTADVKAGENKLDFAL</sequence>
<evidence type="ECO:0000313" key="2">
    <source>
        <dbReference type="EMBL" id="QDS86924.1"/>
    </source>
</evidence>
<dbReference type="AlphaFoldDB" id="A0A517LWC0"/>
<keyword evidence="3" id="KW-1185">Reference proteome</keyword>
<evidence type="ECO:0000313" key="3">
    <source>
        <dbReference type="Proteomes" id="UP000319557"/>
    </source>
</evidence>
<dbReference type="PROSITE" id="PS51257">
    <property type="entry name" value="PROKAR_LIPOPROTEIN"/>
    <property type="match status" value="1"/>
</dbReference>
<feature type="chain" id="PRO_5022023039" description="Carboxypeptidase regulatory-like domain-containing protein" evidence="1">
    <location>
        <begin position="20"/>
        <end position="130"/>
    </location>
</feature>